<dbReference type="Pfam" id="PF00496">
    <property type="entry name" value="SBP_bac_5"/>
    <property type="match status" value="1"/>
</dbReference>
<dbReference type="Gene3D" id="3.90.76.10">
    <property type="entry name" value="Dipeptide-binding Protein, Domain 1"/>
    <property type="match status" value="1"/>
</dbReference>
<dbReference type="InterPro" id="IPR023765">
    <property type="entry name" value="SBP_5_CS"/>
</dbReference>
<organism evidence="7 8">
    <name type="scientific">Vreelandella nigrificans</name>
    <dbReference type="NCBI Taxonomy" id="2042704"/>
    <lineage>
        <taxon>Bacteria</taxon>
        <taxon>Pseudomonadati</taxon>
        <taxon>Pseudomonadota</taxon>
        <taxon>Gammaproteobacteria</taxon>
        <taxon>Oceanospirillales</taxon>
        <taxon>Halomonadaceae</taxon>
        <taxon>Vreelandella</taxon>
    </lineage>
</organism>
<dbReference type="PIRSF" id="PIRSF002741">
    <property type="entry name" value="MppA"/>
    <property type="match status" value="1"/>
</dbReference>
<dbReference type="GO" id="GO:1904680">
    <property type="term" value="F:peptide transmembrane transporter activity"/>
    <property type="evidence" value="ECO:0007669"/>
    <property type="project" value="TreeGrafter"/>
</dbReference>
<dbReference type="AlphaFoldDB" id="A0A2A4HJA7"/>
<dbReference type="InterPro" id="IPR000914">
    <property type="entry name" value="SBP_5_dom"/>
</dbReference>
<dbReference type="SUPFAM" id="SSF53850">
    <property type="entry name" value="Periplasmic binding protein-like II"/>
    <property type="match status" value="1"/>
</dbReference>
<dbReference type="RefSeq" id="WP_096653933.1">
    <property type="nucleotide sequence ID" value="NZ_NWUX01000021.1"/>
</dbReference>
<dbReference type="GO" id="GO:0015833">
    <property type="term" value="P:peptide transport"/>
    <property type="evidence" value="ECO:0007669"/>
    <property type="project" value="TreeGrafter"/>
</dbReference>
<keyword evidence="3" id="KW-0813">Transport</keyword>
<dbReference type="EMBL" id="NWUX01000021">
    <property type="protein sequence ID" value="PCF94285.1"/>
    <property type="molecule type" value="Genomic_DNA"/>
</dbReference>
<sequence>MNICTKCLIGVMLLIMTTVVHSNTPSDQLIIALKMNNILSLDPAASTGNDIAFINANLYDTLIELDPEDPTIILPALARDWEVADDNMSISFSLREDVSFHSGNQLTAEDVVWTFERVLDLNLALATTWKALGFTKENISNLISETGTHEVEIKFPRELDPKLVIYTLATSPSAFIIDKQLVLEHEQDGDLGHQWLTTNSAGSGAFSLEQWIPQDRIIMVKNAQYWGETPSLERIAMRNLKESQTMRLMIERGDIDVAIGMSVPDIRSLEGAEGVDIQTTQRGTLYYVAVSMQNDILANKDVRRAIRGTINYEGINDSIMPYYGVFHQRPVKLGLPATLPEPMYSLSTDEARKLLANAGYENGFTTTIRALNESPFINVAINLQSSLERIGINAEIISGTGNQVYGAMRDRRFDIIVGRGGGGFAPHPDSNLTPLLFNPDNSDSAKLTNFQGWRTGYHNERINELIMQAVSEADSELQNSLYAEVQSIYDEDVGALFPFSQMVNTVAVRQEVEGYLDDPAAMTRLRSVTKH</sequence>
<dbReference type="OrthoDB" id="9801912at2"/>
<feature type="signal peptide" evidence="5">
    <location>
        <begin position="1"/>
        <end position="22"/>
    </location>
</feature>
<dbReference type="InterPro" id="IPR030678">
    <property type="entry name" value="Peptide/Ni-bd"/>
</dbReference>
<comment type="similarity">
    <text evidence="2">Belongs to the bacterial solute-binding protein 5 family.</text>
</comment>
<dbReference type="CDD" id="cd08512">
    <property type="entry name" value="PBP2_NikA_DppA_OppA_like_7"/>
    <property type="match status" value="1"/>
</dbReference>
<dbReference type="PANTHER" id="PTHR30290:SF10">
    <property type="entry name" value="PERIPLASMIC OLIGOPEPTIDE-BINDING PROTEIN-RELATED"/>
    <property type="match status" value="1"/>
</dbReference>
<reference evidence="8" key="1">
    <citation type="submission" date="2017-09" db="EMBL/GenBank/DDBJ databases">
        <authorList>
            <person name="Cho G.-S."/>
            <person name="Oguntoyinbo F.A."/>
            <person name="Cnockaert M."/>
            <person name="Kabisch J."/>
            <person name="Neve H."/>
            <person name="Bockelmann W."/>
            <person name="Wenning M."/>
            <person name="Franz C.M."/>
            <person name="Vandamme P."/>
        </authorList>
    </citation>
    <scope>NUCLEOTIDE SEQUENCE [LARGE SCALE GENOMIC DNA]</scope>
    <source>
        <strain evidence="8">MBT G8648</strain>
    </source>
</reference>
<protein>
    <submittedName>
        <fullName evidence="7">ABC transporter substrate-binding protein</fullName>
    </submittedName>
</protein>
<dbReference type="GO" id="GO:0043190">
    <property type="term" value="C:ATP-binding cassette (ABC) transporter complex"/>
    <property type="evidence" value="ECO:0007669"/>
    <property type="project" value="InterPro"/>
</dbReference>
<keyword evidence="8" id="KW-1185">Reference proteome</keyword>
<evidence type="ECO:0000313" key="8">
    <source>
        <dbReference type="Proteomes" id="UP000218677"/>
    </source>
</evidence>
<evidence type="ECO:0000256" key="5">
    <source>
        <dbReference type="SAM" id="SignalP"/>
    </source>
</evidence>
<evidence type="ECO:0000259" key="6">
    <source>
        <dbReference type="Pfam" id="PF00496"/>
    </source>
</evidence>
<evidence type="ECO:0000256" key="1">
    <source>
        <dbReference type="ARBA" id="ARBA00004196"/>
    </source>
</evidence>
<dbReference type="PROSITE" id="PS01040">
    <property type="entry name" value="SBP_BACTERIAL_5"/>
    <property type="match status" value="1"/>
</dbReference>
<comment type="subcellular location">
    <subcellularLocation>
        <location evidence="1">Cell envelope</location>
    </subcellularLocation>
</comment>
<keyword evidence="4 5" id="KW-0732">Signal</keyword>
<evidence type="ECO:0000313" key="7">
    <source>
        <dbReference type="EMBL" id="PCF94285.1"/>
    </source>
</evidence>
<feature type="domain" description="Solute-binding protein family 5" evidence="6">
    <location>
        <begin position="75"/>
        <end position="441"/>
    </location>
</feature>
<evidence type="ECO:0000256" key="2">
    <source>
        <dbReference type="ARBA" id="ARBA00005695"/>
    </source>
</evidence>
<dbReference type="Gene3D" id="3.10.105.10">
    <property type="entry name" value="Dipeptide-binding Protein, Domain 3"/>
    <property type="match status" value="1"/>
</dbReference>
<gene>
    <name evidence="7" type="ORF">CPA45_18045</name>
</gene>
<dbReference type="GO" id="GO:0030288">
    <property type="term" value="C:outer membrane-bounded periplasmic space"/>
    <property type="evidence" value="ECO:0007669"/>
    <property type="project" value="UniProtKB-ARBA"/>
</dbReference>
<proteinExistence type="inferred from homology"/>
<comment type="caution">
    <text evidence="7">The sequence shown here is derived from an EMBL/GenBank/DDBJ whole genome shotgun (WGS) entry which is preliminary data.</text>
</comment>
<dbReference type="InterPro" id="IPR039424">
    <property type="entry name" value="SBP_5"/>
</dbReference>
<dbReference type="PANTHER" id="PTHR30290">
    <property type="entry name" value="PERIPLASMIC BINDING COMPONENT OF ABC TRANSPORTER"/>
    <property type="match status" value="1"/>
</dbReference>
<evidence type="ECO:0000256" key="3">
    <source>
        <dbReference type="ARBA" id="ARBA00022448"/>
    </source>
</evidence>
<name>A0A2A4HJA7_9GAMM</name>
<evidence type="ECO:0000256" key="4">
    <source>
        <dbReference type="ARBA" id="ARBA00022729"/>
    </source>
</evidence>
<dbReference type="Proteomes" id="UP000218677">
    <property type="component" value="Unassembled WGS sequence"/>
</dbReference>
<feature type="chain" id="PRO_5012042680" evidence="5">
    <location>
        <begin position="23"/>
        <end position="531"/>
    </location>
</feature>
<accession>A0A2A4HJA7</accession>
<dbReference type="Gene3D" id="3.40.190.10">
    <property type="entry name" value="Periplasmic binding protein-like II"/>
    <property type="match status" value="1"/>
</dbReference>